<reference evidence="5" key="1">
    <citation type="submission" date="2023-11" db="EMBL/GenBank/DDBJ databases">
        <title>WGS of Aeromonas in Northern Israel.</title>
        <authorList>
            <person name="Hershko Y."/>
        </authorList>
    </citation>
    <scope>NUCLEOTIDE SEQUENCE</scope>
    <source>
        <strain evidence="5">77416</strain>
    </source>
</reference>
<dbReference type="InterPro" id="IPR007053">
    <property type="entry name" value="LRAT_dom"/>
</dbReference>
<feature type="domain" description="LRAT" evidence="4">
    <location>
        <begin position="6"/>
        <end position="108"/>
    </location>
</feature>
<dbReference type="PANTHER" id="PTHR13943:SF77">
    <property type="entry name" value="LRAT DOMAIN-CONTAINING PROTEIN"/>
    <property type="match status" value="1"/>
</dbReference>
<proteinExistence type="predicted"/>
<comment type="caution">
    <text evidence="5">The sequence shown here is derived from an EMBL/GenBank/DDBJ whole genome shotgun (WGS) entry which is preliminary data.</text>
</comment>
<protein>
    <submittedName>
        <fullName evidence="5">Lecithin retinol acyltransferase family protein</fullName>
    </submittedName>
</protein>
<gene>
    <name evidence="5" type="ORF">SJS77_11705</name>
</gene>
<sequence length="158" mass="17946">MQPGDHLVVMKWGYDHHGLYAGDSKVIHYVGPLSSEAPLTGRVVVSALETFAGDGPCYLRTYSHRYYSPAQSLERAYRRLGERAYHLQFNNCEHFVTWCIQGEHRSEQVEQAWSTAMLSIALTQEPPPPELTTVPTTLSTLTSWVRTLSTLLPPWPFR</sequence>
<dbReference type="GO" id="GO:0008970">
    <property type="term" value="F:phospholipase A1 activity"/>
    <property type="evidence" value="ECO:0007669"/>
    <property type="project" value="TreeGrafter"/>
</dbReference>
<keyword evidence="2" id="KW-0378">Hydrolase</keyword>
<dbReference type="PROSITE" id="PS51934">
    <property type="entry name" value="LRAT"/>
    <property type="match status" value="1"/>
</dbReference>
<organism evidence="5 6">
    <name type="scientific">Aeromonas caviae</name>
    <name type="common">Aeromonas punctata</name>
    <dbReference type="NCBI Taxonomy" id="648"/>
    <lineage>
        <taxon>Bacteria</taxon>
        <taxon>Pseudomonadati</taxon>
        <taxon>Pseudomonadota</taxon>
        <taxon>Gammaproteobacteria</taxon>
        <taxon>Aeromonadales</taxon>
        <taxon>Aeromonadaceae</taxon>
        <taxon>Aeromonas</taxon>
    </lineage>
</organism>
<evidence type="ECO:0000256" key="1">
    <source>
        <dbReference type="ARBA" id="ARBA00022679"/>
    </source>
</evidence>
<dbReference type="InterPro" id="IPR051496">
    <property type="entry name" value="H-rev107_PLA/AT"/>
</dbReference>
<accession>A0AAW9F5R8</accession>
<dbReference type="Pfam" id="PF04970">
    <property type="entry name" value="LRAT"/>
    <property type="match status" value="1"/>
</dbReference>
<keyword evidence="3" id="KW-0443">Lipid metabolism</keyword>
<dbReference type="AlphaFoldDB" id="A0AAW9F5R8"/>
<evidence type="ECO:0000313" key="6">
    <source>
        <dbReference type="Proteomes" id="UP001277183"/>
    </source>
</evidence>
<evidence type="ECO:0000256" key="3">
    <source>
        <dbReference type="ARBA" id="ARBA00023098"/>
    </source>
</evidence>
<dbReference type="GO" id="GO:0016410">
    <property type="term" value="F:N-acyltransferase activity"/>
    <property type="evidence" value="ECO:0007669"/>
    <property type="project" value="TreeGrafter"/>
</dbReference>
<dbReference type="GO" id="GO:0004623">
    <property type="term" value="F:phospholipase A2 activity"/>
    <property type="evidence" value="ECO:0007669"/>
    <property type="project" value="TreeGrafter"/>
</dbReference>
<keyword evidence="5" id="KW-0012">Acyltransferase</keyword>
<evidence type="ECO:0000259" key="4">
    <source>
        <dbReference type="PROSITE" id="PS51934"/>
    </source>
</evidence>
<evidence type="ECO:0000313" key="5">
    <source>
        <dbReference type="EMBL" id="MDX7721136.1"/>
    </source>
</evidence>
<dbReference type="GO" id="GO:0005737">
    <property type="term" value="C:cytoplasm"/>
    <property type="evidence" value="ECO:0007669"/>
    <property type="project" value="TreeGrafter"/>
</dbReference>
<dbReference type="Gene3D" id="3.90.1720.10">
    <property type="entry name" value="endopeptidase domain like (from Nostoc punctiforme)"/>
    <property type="match status" value="1"/>
</dbReference>
<keyword evidence="1" id="KW-0808">Transferase</keyword>
<dbReference type="RefSeq" id="WP_052497082.1">
    <property type="nucleotide sequence ID" value="NZ_AP022110.1"/>
</dbReference>
<name>A0AAW9F5R8_AERCA</name>
<dbReference type="EMBL" id="JAWZVU010000070">
    <property type="protein sequence ID" value="MDX7721136.1"/>
    <property type="molecule type" value="Genomic_DNA"/>
</dbReference>
<evidence type="ECO:0000256" key="2">
    <source>
        <dbReference type="ARBA" id="ARBA00022801"/>
    </source>
</evidence>
<dbReference type="GO" id="GO:0070292">
    <property type="term" value="P:N-acylphosphatidylethanolamine metabolic process"/>
    <property type="evidence" value="ECO:0007669"/>
    <property type="project" value="TreeGrafter"/>
</dbReference>
<dbReference type="PANTHER" id="PTHR13943">
    <property type="entry name" value="HRAS-LIKE SUPPRESSOR - RELATED"/>
    <property type="match status" value="1"/>
</dbReference>
<dbReference type="Proteomes" id="UP001277183">
    <property type="component" value="Unassembled WGS sequence"/>
</dbReference>